<gene>
    <name evidence="3" type="ORF">BDP55DRAFT_652522</name>
</gene>
<sequence>MPRPILPPEAVGVCLILVATNITYQQANCSTARCHRPASLRLAKKRGKFPVTPADIYEEESSLVASRPHVPSRLKDLSLISMAESQTASRAEHDSAAPLISASVDNPGPVGNLNSGATTSHGPILEADAENSDLSDDNFSDRATSVASSSTSLSSSMLQHRLENGRTYHKHKDGKYLFPNDERENDRLDLQHNLYLLTLDYKLGLAPPNKEGSGVKRVLDIGTGTGLWAIEFAEEHPDAEVLGVDLSPIQTQFVPPNLKFEVDDIEQPWTFSQPFEYVHIRGMTSSISDWLGFFKQVYSGLTPGGYIELFEGHARTQSNDGTLTPDHAAWQWADKLDECFKILGRPFVNVPSLVPILKEAGFADATIVPFKWPVGPWAKDPHYKELGEWALENSSQGLEAWTMAALTRALDWTNAEVQTLLTQVRKDLKDRSIHHYTPMWVIYAKRPLDEA</sequence>
<accession>A0AAJ0F214</accession>
<name>A0AAJ0F214_9PEZI</name>
<evidence type="ECO:0000256" key="2">
    <source>
        <dbReference type="SAM" id="MobiDB-lite"/>
    </source>
</evidence>
<feature type="compositionally biased region" description="Acidic residues" evidence="2">
    <location>
        <begin position="127"/>
        <end position="138"/>
    </location>
</feature>
<dbReference type="Gene3D" id="3.40.50.150">
    <property type="entry name" value="Vaccinia Virus protein VP39"/>
    <property type="match status" value="1"/>
</dbReference>
<feature type="region of interest" description="Disordered" evidence="2">
    <location>
        <begin position="100"/>
        <end position="157"/>
    </location>
</feature>
<keyword evidence="3" id="KW-0808">Transferase</keyword>
<keyword evidence="4" id="KW-1185">Reference proteome</keyword>
<dbReference type="CDD" id="cd02440">
    <property type="entry name" value="AdoMet_MTases"/>
    <property type="match status" value="1"/>
</dbReference>
<dbReference type="GeneID" id="85458646"/>
<dbReference type="Pfam" id="PF13489">
    <property type="entry name" value="Methyltransf_23"/>
    <property type="match status" value="1"/>
</dbReference>
<keyword evidence="3" id="KW-0489">Methyltransferase</keyword>
<comment type="caution">
    <text evidence="3">The sequence shown here is derived from an EMBL/GenBank/DDBJ whole genome shotgun (WGS) entry which is preliminary data.</text>
</comment>
<evidence type="ECO:0000256" key="1">
    <source>
        <dbReference type="ARBA" id="ARBA00038158"/>
    </source>
</evidence>
<dbReference type="Proteomes" id="UP001224890">
    <property type="component" value="Unassembled WGS sequence"/>
</dbReference>
<proteinExistence type="inferred from homology"/>
<protein>
    <submittedName>
        <fullName evidence="3">S-adenosyl-L-methionine-dependent methyltransferase</fullName>
    </submittedName>
</protein>
<evidence type="ECO:0000313" key="4">
    <source>
        <dbReference type="Proteomes" id="UP001224890"/>
    </source>
</evidence>
<dbReference type="GO" id="GO:0008168">
    <property type="term" value="F:methyltransferase activity"/>
    <property type="evidence" value="ECO:0007669"/>
    <property type="project" value="UniProtKB-KW"/>
</dbReference>
<dbReference type="GO" id="GO:0032259">
    <property type="term" value="P:methylation"/>
    <property type="evidence" value="ECO:0007669"/>
    <property type="project" value="UniProtKB-KW"/>
</dbReference>
<evidence type="ECO:0000313" key="3">
    <source>
        <dbReference type="EMBL" id="KAK1690042.1"/>
    </source>
</evidence>
<dbReference type="InterPro" id="IPR029063">
    <property type="entry name" value="SAM-dependent_MTases_sf"/>
</dbReference>
<dbReference type="PANTHER" id="PTHR43591">
    <property type="entry name" value="METHYLTRANSFERASE"/>
    <property type="match status" value="1"/>
</dbReference>
<dbReference type="PANTHER" id="PTHR43591:SF105">
    <property type="entry name" value="METHYLTRANSFERASE DOMAIN-CONTAINING PROTEIN-RELATED"/>
    <property type="match status" value="1"/>
</dbReference>
<dbReference type="EMBL" id="JAHMHR010000007">
    <property type="protein sequence ID" value="KAK1690042.1"/>
    <property type="molecule type" value="Genomic_DNA"/>
</dbReference>
<dbReference type="RefSeq" id="XP_060433737.1">
    <property type="nucleotide sequence ID" value="XM_060574120.1"/>
</dbReference>
<comment type="similarity">
    <text evidence="1">Belongs to the methyltransferase superfamily. LaeA methyltransferase family.</text>
</comment>
<organism evidence="3 4">
    <name type="scientific">Colletotrichum godetiae</name>
    <dbReference type="NCBI Taxonomy" id="1209918"/>
    <lineage>
        <taxon>Eukaryota</taxon>
        <taxon>Fungi</taxon>
        <taxon>Dikarya</taxon>
        <taxon>Ascomycota</taxon>
        <taxon>Pezizomycotina</taxon>
        <taxon>Sordariomycetes</taxon>
        <taxon>Hypocreomycetidae</taxon>
        <taxon>Glomerellales</taxon>
        <taxon>Glomerellaceae</taxon>
        <taxon>Colletotrichum</taxon>
        <taxon>Colletotrichum acutatum species complex</taxon>
    </lineage>
</organism>
<dbReference type="AlphaFoldDB" id="A0AAJ0F214"/>
<feature type="compositionally biased region" description="Low complexity" evidence="2">
    <location>
        <begin position="141"/>
        <end position="156"/>
    </location>
</feature>
<dbReference type="SUPFAM" id="SSF53335">
    <property type="entry name" value="S-adenosyl-L-methionine-dependent methyltransferases"/>
    <property type="match status" value="1"/>
</dbReference>
<reference evidence="3" key="1">
    <citation type="submission" date="2021-06" db="EMBL/GenBank/DDBJ databases">
        <title>Comparative genomics, transcriptomics and evolutionary studies reveal genomic signatures of adaptation to plant cell wall in hemibiotrophic fungi.</title>
        <authorList>
            <consortium name="DOE Joint Genome Institute"/>
            <person name="Baroncelli R."/>
            <person name="Diaz J.F."/>
            <person name="Benocci T."/>
            <person name="Peng M."/>
            <person name="Battaglia E."/>
            <person name="Haridas S."/>
            <person name="Andreopoulos W."/>
            <person name="Labutti K."/>
            <person name="Pangilinan J."/>
            <person name="Floch G.L."/>
            <person name="Makela M.R."/>
            <person name="Henrissat B."/>
            <person name="Grigoriev I.V."/>
            <person name="Crouch J.A."/>
            <person name="De Vries R.P."/>
            <person name="Sukno S.A."/>
            <person name="Thon M.R."/>
        </authorList>
    </citation>
    <scope>NUCLEOTIDE SEQUENCE</scope>
    <source>
        <strain evidence="3">CBS 193.32</strain>
    </source>
</reference>
<feature type="compositionally biased region" description="Polar residues" evidence="2">
    <location>
        <begin position="112"/>
        <end position="121"/>
    </location>
</feature>